<dbReference type="PROSITE" id="PS01124">
    <property type="entry name" value="HTH_ARAC_FAMILY_2"/>
    <property type="match status" value="1"/>
</dbReference>
<dbReference type="EMBL" id="CP071518">
    <property type="protein sequence ID" value="QSX78341.1"/>
    <property type="molecule type" value="Genomic_DNA"/>
</dbReference>
<evidence type="ECO:0000313" key="7">
    <source>
        <dbReference type="Proteomes" id="UP000639274"/>
    </source>
</evidence>
<dbReference type="Pfam" id="PF12833">
    <property type="entry name" value="HTH_18"/>
    <property type="match status" value="1"/>
</dbReference>
<evidence type="ECO:0000256" key="4">
    <source>
        <dbReference type="SAM" id="MobiDB-lite"/>
    </source>
</evidence>
<reference evidence="6 7" key="1">
    <citation type="submission" date="2021-03" db="EMBL/GenBank/DDBJ databases">
        <title>Lysobacter sp. nov. isolated from soil of gangwondo yeongwol, south Korea.</title>
        <authorList>
            <person name="Kim K.R."/>
            <person name="Kim K.H."/>
            <person name="Jeon C.O."/>
        </authorList>
    </citation>
    <scope>NUCLEOTIDE SEQUENCE [LARGE SCALE GENOMIC DNA]</scope>
    <source>
        <strain evidence="6 7">R19</strain>
    </source>
</reference>
<dbReference type="SUPFAM" id="SSF46689">
    <property type="entry name" value="Homeodomain-like"/>
    <property type="match status" value="1"/>
</dbReference>
<evidence type="ECO:0000256" key="3">
    <source>
        <dbReference type="ARBA" id="ARBA00023163"/>
    </source>
</evidence>
<dbReference type="AlphaFoldDB" id="A0A974XYY4"/>
<dbReference type="InterPro" id="IPR050204">
    <property type="entry name" value="AraC_XylS_family_regulators"/>
</dbReference>
<dbReference type="SMART" id="SM00342">
    <property type="entry name" value="HTH_ARAC"/>
    <property type="match status" value="1"/>
</dbReference>
<dbReference type="PANTHER" id="PTHR46796">
    <property type="entry name" value="HTH-TYPE TRANSCRIPTIONAL ACTIVATOR RHAS-RELATED"/>
    <property type="match status" value="1"/>
</dbReference>
<name>A0A974XYY4_9GAMM</name>
<dbReference type="GO" id="GO:0003700">
    <property type="term" value="F:DNA-binding transcription factor activity"/>
    <property type="evidence" value="ECO:0007669"/>
    <property type="project" value="InterPro"/>
</dbReference>
<protein>
    <submittedName>
        <fullName evidence="6">Helix-turn-helix transcriptional regulator</fullName>
    </submittedName>
</protein>
<dbReference type="GO" id="GO:0043565">
    <property type="term" value="F:sequence-specific DNA binding"/>
    <property type="evidence" value="ECO:0007669"/>
    <property type="project" value="InterPro"/>
</dbReference>
<evidence type="ECO:0000256" key="1">
    <source>
        <dbReference type="ARBA" id="ARBA00023015"/>
    </source>
</evidence>
<dbReference type="InterPro" id="IPR009057">
    <property type="entry name" value="Homeodomain-like_sf"/>
</dbReference>
<dbReference type="Gene3D" id="1.10.10.60">
    <property type="entry name" value="Homeodomain-like"/>
    <property type="match status" value="2"/>
</dbReference>
<accession>A0A974XYY4</accession>
<gene>
    <name evidence="6" type="ORF">I8J32_017110</name>
</gene>
<dbReference type="InterPro" id="IPR018062">
    <property type="entry name" value="HTH_AraC-typ_CS"/>
</dbReference>
<proteinExistence type="predicted"/>
<dbReference type="RefSeq" id="WP_200613906.1">
    <property type="nucleotide sequence ID" value="NZ_CP071518.1"/>
</dbReference>
<dbReference type="PANTHER" id="PTHR46796:SF7">
    <property type="entry name" value="ARAC FAMILY TRANSCRIPTIONAL REGULATOR"/>
    <property type="match status" value="1"/>
</dbReference>
<dbReference type="PROSITE" id="PS00041">
    <property type="entry name" value="HTH_ARAC_FAMILY_1"/>
    <property type="match status" value="1"/>
</dbReference>
<evidence type="ECO:0000313" key="6">
    <source>
        <dbReference type="EMBL" id="QSX78341.1"/>
    </source>
</evidence>
<keyword evidence="1" id="KW-0805">Transcription regulation</keyword>
<evidence type="ECO:0000259" key="5">
    <source>
        <dbReference type="PROSITE" id="PS01124"/>
    </source>
</evidence>
<keyword evidence="7" id="KW-1185">Reference proteome</keyword>
<keyword evidence="2" id="KW-0238">DNA-binding</keyword>
<dbReference type="InterPro" id="IPR018060">
    <property type="entry name" value="HTH_AraC"/>
</dbReference>
<feature type="region of interest" description="Disordered" evidence="4">
    <location>
        <begin position="295"/>
        <end position="320"/>
    </location>
</feature>
<dbReference type="Proteomes" id="UP000639274">
    <property type="component" value="Chromosome"/>
</dbReference>
<evidence type="ECO:0000256" key="2">
    <source>
        <dbReference type="ARBA" id="ARBA00023125"/>
    </source>
</evidence>
<dbReference type="KEGG" id="lsf:I8J32_017110"/>
<sequence length="320" mass="35541">MPDTFVSFPHTRLHPVRQTEPFVSPVRPAEARPAFQPAPAPLPLRLAVFHRADAARAPAAAFTFWLQLRGCARIAGAEGAFTLHAGDWIAFERGSQPELQGGRTGLTVALMLTPDLMAGLLEPADRGLLPGRGVLAAPERRMALRLGRACALPLERGDQAAVLRALRPLLQHLQAAQQDFAALVERCPGRSFHRKTRIFARIQKARMYLEGNPQRMLRIEELMELTRFSSWWLSKTFHAVYQETLQRASMRLRMQRARQLLQEGQLSISELAEACGFHDPCSFARQFKATHGQTASAWRARHMPESPVGNEAAGSAAALH</sequence>
<feature type="domain" description="HTH araC/xylS-type" evidence="5">
    <location>
        <begin position="203"/>
        <end position="301"/>
    </location>
</feature>
<keyword evidence="3" id="KW-0804">Transcription</keyword>
<organism evidence="6 7">
    <name type="scientific">Agrilutibacter solisilvae</name>
    <dbReference type="NCBI Taxonomy" id="2763317"/>
    <lineage>
        <taxon>Bacteria</taxon>
        <taxon>Pseudomonadati</taxon>
        <taxon>Pseudomonadota</taxon>
        <taxon>Gammaproteobacteria</taxon>
        <taxon>Lysobacterales</taxon>
        <taxon>Lysobacteraceae</taxon>
        <taxon>Agrilutibacter</taxon>
    </lineage>
</organism>